<organism evidence="1 2">
    <name type="scientific">Caerostris extrusa</name>
    <name type="common">Bark spider</name>
    <name type="synonym">Caerostris bankana</name>
    <dbReference type="NCBI Taxonomy" id="172846"/>
    <lineage>
        <taxon>Eukaryota</taxon>
        <taxon>Metazoa</taxon>
        <taxon>Ecdysozoa</taxon>
        <taxon>Arthropoda</taxon>
        <taxon>Chelicerata</taxon>
        <taxon>Arachnida</taxon>
        <taxon>Araneae</taxon>
        <taxon>Araneomorphae</taxon>
        <taxon>Entelegynae</taxon>
        <taxon>Araneoidea</taxon>
        <taxon>Araneidae</taxon>
        <taxon>Caerostris</taxon>
    </lineage>
</organism>
<evidence type="ECO:0000313" key="1">
    <source>
        <dbReference type="EMBL" id="GIX73610.1"/>
    </source>
</evidence>
<dbReference type="Proteomes" id="UP001054945">
    <property type="component" value="Unassembled WGS sequence"/>
</dbReference>
<sequence length="81" mass="9109">MHHIYQIKLSLLLPQQHDAEHHPSWLLRSRTVLFSSQNVSSMNSSHAIAAESVSVSDNCKFSRSELGQRIFQPEEGASFAC</sequence>
<protein>
    <submittedName>
        <fullName evidence="1">Uncharacterized protein</fullName>
    </submittedName>
</protein>
<reference evidence="1 2" key="1">
    <citation type="submission" date="2021-06" db="EMBL/GenBank/DDBJ databases">
        <title>Caerostris extrusa draft genome.</title>
        <authorList>
            <person name="Kono N."/>
            <person name="Arakawa K."/>
        </authorList>
    </citation>
    <scope>NUCLEOTIDE SEQUENCE [LARGE SCALE GENOMIC DNA]</scope>
</reference>
<accession>A0AAV4MP70</accession>
<dbReference type="EMBL" id="BPLR01019968">
    <property type="protein sequence ID" value="GIX73610.1"/>
    <property type="molecule type" value="Genomic_DNA"/>
</dbReference>
<keyword evidence="2" id="KW-1185">Reference proteome</keyword>
<dbReference type="AlphaFoldDB" id="A0AAV4MP70"/>
<evidence type="ECO:0000313" key="2">
    <source>
        <dbReference type="Proteomes" id="UP001054945"/>
    </source>
</evidence>
<proteinExistence type="predicted"/>
<name>A0AAV4MP70_CAEEX</name>
<gene>
    <name evidence="1" type="ORF">CEXT_139011</name>
</gene>
<comment type="caution">
    <text evidence="1">The sequence shown here is derived from an EMBL/GenBank/DDBJ whole genome shotgun (WGS) entry which is preliminary data.</text>
</comment>